<comment type="caution">
    <text evidence="1">The sequence shown here is derived from an EMBL/GenBank/DDBJ whole genome shotgun (WGS) entry which is preliminary data.</text>
</comment>
<dbReference type="EMBL" id="JASGBP010000001">
    <property type="protein sequence ID" value="MDI9256325.1"/>
    <property type="molecule type" value="Genomic_DNA"/>
</dbReference>
<accession>A0ABT6XMM0</accession>
<evidence type="ECO:0000313" key="2">
    <source>
        <dbReference type="Proteomes" id="UP001230035"/>
    </source>
</evidence>
<dbReference type="Proteomes" id="UP001230035">
    <property type="component" value="Unassembled WGS sequence"/>
</dbReference>
<proteinExistence type="predicted"/>
<gene>
    <name evidence="1" type="ORF">QHT84_02735</name>
</gene>
<protein>
    <submittedName>
        <fullName evidence="1">Uncharacterized protein</fullName>
    </submittedName>
</protein>
<reference evidence="1 2" key="1">
    <citation type="submission" date="2023-05" db="EMBL/GenBank/DDBJ databases">
        <title>Flavobacterium sedimenti sp. nov., isolated from the sediment.</title>
        <authorList>
            <person name="Wu N."/>
        </authorList>
    </citation>
    <scope>NUCLEOTIDE SEQUENCE [LARGE SCALE GENOMIC DNA]</scope>
    <source>
        <strain evidence="1 2">YZ-48</strain>
    </source>
</reference>
<keyword evidence="2" id="KW-1185">Reference proteome</keyword>
<name>A0ABT6XMM0_9FLAO</name>
<sequence>MSKAKDIINGWSNYFTGGDQTTKEEAKRRAEICATCPASKYGLHTALLPDFTLSEIQGMYCSKEEGGCGCPLSPAVRSAEHQCPKNRW</sequence>
<dbReference type="RefSeq" id="WP_283238004.1">
    <property type="nucleotide sequence ID" value="NZ_JASGBP010000001.1"/>
</dbReference>
<organism evidence="1 2">
    <name type="scientific">Flavobacterium sedimenticola</name>
    <dbReference type="NCBI Taxonomy" id="3043286"/>
    <lineage>
        <taxon>Bacteria</taxon>
        <taxon>Pseudomonadati</taxon>
        <taxon>Bacteroidota</taxon>
        <taxon>Flavobacteriia</taxon>
        <taxon>Flavobacteriales</taxon>
        <taxon>Flavobacteriaceae</taxon>
        <taxon>Flavobacterium</taxon>
    </lineage>
</organism>
<evidence type="ECO:0000313" key="1">
    <source>
        <dbReference type="EMBL" id="MDI9256325.1"/>
    </source>
</evidence>